<dbReference type="Proteomes" id="UP000020467">
    <property type="component" value="Unassembled WGS sequence"/>
</dbReference>
<dbReference type="SUPFAM" id="SSF57701">
    <property type="entry name" value="Zn2/Cys6 DNA-binding domain"/>
    <property type="match status" value="1"/>
</dbReference>
<accession>A0A010RZJ0</accession>
<feature type="domain" description="Zn(2)-C6 fungal-type" evidence="3">
    <location>
        <begin position="7"/>
        <end position="60"/>
    </location>
</feature>
<dbReference type="Pfam" id="PF11951">
    <property type="entry name" value="Fungal_trans_2"/>
    <property type="match status" value="1"/>
</dbReference>
<dbReference type="Pfam" id="PF24681">
    <property type="entry name" value="Kelch_KLHDC2_KLHL20_DRC7"/>
    <property type="match status" value="1"/>
</dbReference>
<dbReference type="InterPro" id="IPR036864">
    <property type="entry name" value="Zn2-C6_fun-type_DNA-bd_sf"/>
</dbReference>
<dbReference type="AlphaFoldDB" id="A0A010RZJ0"/>
<dbReference type="Gene3D" id="2.120.10.80">
    <property type="entry name" value="Kelch-type beta propeller"/>
    <property type="match status" value="2"/>
</dbReference>
<dbReference type="STRING" id="1445577.A0A010RZJ0"/>
<dbReference type="GO" id="GO:0001228">
    <property type="term" value="F:DNA-binding transcription activator activity, RNA polymerase II-specific"/>
    <property type="evidence" value="ECO:0007669"/>
    <property type="project" value="TreeGrafter"/>
</dbReference>
<sequence>MPRIGHKKSRNGCSNCKQRKVKTADPRLTSLQCDENRPCGACVRLQIDCSLAPYTIQDGSQLRACALDGHRDDLSTISSKSTPPGAPSTTPPPSLRADVPVGSATENIYPWMMDLGLMNHFTSVTSATLPGANLHTWRDKVSAVAAASPYLMHQILAVSAFHLAIIEPIGTFSTQAHTQQQQRQEKLSLALQHQHHAIRGVQSEISHVTPGNCDALFAASSLLFIGAFAASGPMLHSPLRQLEVDDILEVFTLIRGVSSVLASARENVRHGILKDFMKCNPYLGGNELLTLLQDNVSRIQDGLDQHDVSSEVKSIIGEAVLGFRNSIERASSITPELNVAVSWPMVLRDNFMALLFVRDPASLVVLAHYSTVIHAAGSQFWFMREWGRHLIAAILRSLPPNWHNEIRWPINYVNPGLNQCQSEPETPRCSLEDAVIVVRLTMYPGSSFQPHGKSKVSENRVIVGCHATQALVGGPRQEHAAVALGDNIYVVAGIEPDASQPTGVSIIDSVELYNIPKDEWSFAAPLPIPMNHANAAAANGKVYILGGLSGSAVFRALLNCYEYNPATNAWTELPPMPNDTERGSSILGVTGDRIIVAGSISLLELGEDGLQETVDTVSFYNFVTKEWESLPSLPEGREHAGGGVIGTNFYVVGGRFRSQTAVCGTVYVLDLKMLKWSERARIPAPRGGLSVAIVEQRIYTFGGEENLDPEAGFVFNETEVDDARTNCWAKLKPMKTPCHGMAAVAYNGSVYTPGGRIRDFGIVDNMEVLHPSVLSW</sequence>
<dbReference type="CDD" id="cd00067">
    <property type="entry name" value="GAL4"/>
    <property type="match status" value="1"/>
</dbReference>
<dbReference type="InterPro" id="IPR001138">
    <property type="entry name" value="Zn2Cys6_DnaBD"/>
</dbReference>
<name>A0A010RZJ0_9PEZI</name>
<dbReference type="OrthoDB" id="3546279at2759"/>
<dbReference type="SUPFAM" id="SSF117281">
    <property type="entry name" value="Kelch motif"/>
    <property type="match status" value="2"/>
</dbReference>
<dbReference type="HOGENOM" id="CLU_360550_0_0_1"/>
<evidence type="ECO:0000256" key="2">
    <source>
        <dbReference type="SAM" id="MobiDB-lite"/>
    </source>
</evidence>
<dbReference type="SMART" id="SM00612">
    <property type="entry name" value="Kelch"/>
    <property type="match status" value="5"/>
</dbReference>
<dbReference type="InterPro" id="IPR006652">
    <property type="entry name" value="Kelch_1"/>
</dbReference>
<evidence type="ECO:0000313" key="5">
    <source>
        <dbReference type="Proteomes" id="UP000020467"/>
    </source>
</evidence>
<keyword evidence="5" id="KW-1185">Reference proteome</keyword>
<dbReference type="EMBL" id="JARH01000041">
    <property type="protein sequence ID" value="EXF86046.1"/>
    <property type="molecule type" value="Genomic_DNA"/>
</dbReference>
<dbReference type="eggNOG" id="KOG4441">
    <property type="taxonomic scope" value="Eukaryota"/>
</dbReference>
<dbReference type="KEGG" id="cfj:CFIO01_07614"/>
<dbReference type="InterPro" id="IPR021858">
    <property type="entry name" value="Fun_TF"/>
</dbReference>
<dbReference type="Gene3D" id="4.10.240.10">
    <property type="entry name" value="Zn(2)-C6 fungal-type DNA-binding domain"/>
    <property type="match status" value="1"/>
</dbReference>
<gene>
    <name evidence="4" type="ORF">CFIO01_07614</name>
</gene>
<dbReference type="GO" id="GO:0008270">
    <property type="term" value="F:zinc ion binding"/>
    <property type="evidence" value="ECO:0007669"/>
    <property type="project" value="InterPro"/>
</dbReference>
<dbReference type="InterPro" id="IPR053157">
    <property type="entry name" value="Sterol_Uptake_Regulator"/>
</dbReference>
<evidence type="ECO:0000256" key="1">
    <source>
        <dbReference type="ARBA" id="ARBA00023242"/>
    </source>
</evidence>
<comment type="caution">
    <text evidence="4">The sequence shown here is derived from an EMBL/GenBank/DDBJ whole genome shotgun (WGS) entry which is preliminary data.</text>
</comment>
<protein>
    <recommendedName>
        <fullName evidence="3">Zn(2)-C6 fungal-type domain-containing protein</fullName>
    </recommendedName>
</protein>
<dbReference type="Pfam" id="PF01344">
    <property type="entry name" value="Kelch_1"/>
    <property type="match status" value="2"/>
</dbReference>
<organism evidence="4 5">
    <name type="scientific">Colletotrichum fioriniae PJ7</name>
    <dbReference type="NCBI Taxonomy" id="1445577"/>
    <lineage>
        <taxon>Eukaryota</taxon>
        <taxon>Fungi</taxon>
        <taxon>Dikarya</taxon>
        <taxon>Ascomycota</taxon>
        <taxon>Pezizomycotina</taxon>
        <taxon>Sordariomycetes</taxon>
        <taxon>Hypocreomycetidae</taxon>
        <taxon>Glomerellales</taxon>
        <taxon>Glomerellaceae</taxon>
        <taxon>Colletotrichum</taxon>
        <taxon>Colletotrichum acutatum species complex</taxon>
    </lineage>
</organism>
<dbReference type="PANTHER" id="PTHR47784">
    <property type="entry name" value="STEROL UPTAKE CONTROL PROTEIN 2"/>
    <property type="match status" value="1"/>
</dbReference>
<dbReference type="SMART" id="SM00066">
    <property type="entry name" value="GAL4"/>
    <property type="match status" value="1"/>
</dbReference>
<evidence type="ECO:0000313" key="4">
    <source>
        <dbReference type="EMBL" id="EXF86046.1"/>
    </source>
</evidence>
<proteinExistence type="predicted"/>
<feature type="compositionally biased region" description="Pro residues" evidence="2">
    <location>
        <begin position="84"/>
        <end position="94"/>
    </location>
</feature>
<keyword evidence="1" id="KW-0539">Nucleus</keyword>
<dbReference type="PANTHER" id="PTHR47784:SF5">
    <property type="entry name" value="STEROL UPTAKE CONTROL PROTEIN 2"/>
    <property type="match status" value="1"/>
</dbReference>
<dbReference type="InterPro" id="IPR015915">
    <property type="entry name" value="Kelch-typ_b-propeller"/>
</dbReference>
<feature type="region of interest" description="Disordered" evidence="2">
    <location>
        <begin position="75"/>
        <end position="99"/>
    </location>
</feature>
<evidence type="ECO:0000259" key="3">
    <source>
        <dbReference type="SMART" id="SM00066"/>
    </source>
</evidence>
<reference evidence="4 5" key="1">
    <citation type="submission" date="2014-02" db="EMBL/GenBank/DDBJ databases">
        <title>The genome sequence of Colletotrichum fioriniae PJ7.</title>
        <authorList>
            <person name="Baroncelli R."/>
            <person name="Thon M.R."/>
        </authorList>
    </citation>
    <scope>NUCLEOTIDE SEQUENCE [LARGE SCALE GENOMIC DNA]</scope>
    <source>
        <strain evidence="4 5">PJ7</strain>
    </source>
</reference>